<dbReference type="AlphaFoldDB" id="A0A1Y4L0I7"/>
<gene>
    <name evidence="2" type="ORF">B5F17_14440</name>
</gene>
<comment type="caution">
    <text evidence="2">The sequence shown here is derived from an EMBL/GenBank/DDBJ whole genome shotgun (WGS) entry which is preliminary data.</text>
</comment>
<feature type="non-terminal residue" evidence="2">
    <location>
        <position position="80"/>
    </location>
</feature>
<evidence type="ECO:0000313" key="3">
    <source>
        <dbReference type="Proteomes" id="UP000195897"/>
    </source>
</evidence>
<name>A0A1Y4L0I7_9FIRM</name>
<evidence type="ECO:0000313" key="2">
    <source>
        <dbReference type="EMBL" id="OUP49320.1"/>
    </source>
</evidence>
<reference evidence="3" key="1">
    <citation type="submission" date="2017-04" db="EMBL/GenBank/DDBJ databases">
        <title>Function of individual gut microbiota members based on whole genome sequencing of pure cultures obtained from chicken caecum.</title>
        <authorList>
            <person name="Medvecky M."/>
            <person name="Cejkova D."/>
            <person name="Polansky O."/>
            <person name="Karasova D."/>
            <person name="Kubasova T."/>
            <person name="Cizek A."/>
            <person name="Rychlik I."/>
        </authorList>
    </citation>
    <scope>NUCLEOTIDE SEQUENCE [LARGE SCALE GENOMIC DNA]</scope>
    <source>
        <strain evidence="3">An180</strain>
    </source>
</reference>
<accession>A0A1Y4L0I7</accession>
<organism evidence="2 3">
    <name type="scientific">Butyricicoccus pullicaecorum</name>
    <dbReference type="NCBI Taxonomy" id="501571"/>
    <lineage>
        <taxon>Bacteria</taxon>
        <taxon>Bacillati</taxon>
        <taxon>Bacillota</taxon>
        <taxon>Clostridia</taxon>
        <taxon>Eubacteriales</taxon>
        <taxon>Butyricicoccaceae</taxon>
        <taxon>Butyricicoccus</taxon>
    </lineage>
</organism>
<proteinExistence type="predicted"/>
<sequence>MTIRDAIDRLDVLCVLDAPSLRMAVDMAKDALREVDALGGLDRLRELVQADREGDILRRNTPMSIYPDDDSSVEACPTCG</sequence>
<dbReference type="EMBL" id="NFKK01000044">
    <property type="protein sequence ID" value="OUP49320.1"/>
    <property type="molecule type" value="Genomic_DNA"/>
</dbReference>
<evidence type="ECO:0000256" key="1">
    <source>
        <dbReference type="SAM" id="MobiDB-lite"/>
    </source>
</evidence>
<dbReference type="Proteomes" id="UP000195897">
    <property type="component" value="Unassembled WGS sequence"/>
</dbReference>
<protein>
    <submittedName>
        <fullName evidence="2">Uncharacterized protein</fullName>
    </submittedName>
</protein>
<feature type="region of interest" description="Disordered" evidence="1">
    <location>
        <begin position="60"/>
        <end position="80"/>
    </location>
</feature>
<dbReference type="RefSeq" id="WP_143287767.1">
    <property type="nucleotide sequence ID" value="NZ_NFKK01000044.1"/>
</dbReference>